<dbReference type="NCBIfam" id="NF011456">
    <property type="entry name" value="PRK14874.1"/>
    <property type="match status" value="1"/>
</dbReference>
<keyword evidence="12 15" id="KW-0457">Lysine biosynthesis</keyword>
<dbReference type="STRING" id="266748.HY04_04580"/>
<feature type="binding site" evidence="15">
    <location>
        <begin position="9"/>
        <end position="12"/>
    </location>
    <ligand>
        <name>NADP(+)</name>
        <dbReference type="ChEBI" id="CHEBI:58349"/>
    </ligand>
</feature>
<comment type="catalytic activity">
    <reaction evidence="14 15">
        <text>L-aspartate 4-semialdehyde + phosphate + NADP(+) = 4-phospho-L-aspartate + NADPH + H(+)</text>
        <dbReference type="Rhea" id="RHEA:24284"/>
        <dbReference type="ChEBI" id="CHEBI:15378"/>
        <dbReference type="ChEBI" id="CHEBI:43474"/>
        <dbReference type="ChEBI" id="CHEBI:57535"/>
        <dbReference type="ChEBI" id="CHEBI:57783"/>
        <dbReference type="ChEBI" id="CHEBI:58349"/>
        <dbReference type="ChEBI" id="CHEBI:537519"/>
        <dbReference type="EC" id="1.2.1.11"/>
    </reaction>
</comment>
<evidence type="ECO:0000256" key="16">
    <source>
        <dbReference type="PIRSR" id="PIRSR000148-1"/>
    </source>
</evidence>
<dbReference type="InterPro" id="IPR012280">
    <property type="entry name" value="Semialdhyde_DH_dimer_dom"/>
</dbReference>
<dbReference type="GO" id="GO:0051287">
    <property type="term" value="F:NAD binding"/>
    <property type="evidence" value="ECO:0007669"/>
    <property type="project" value="InterPro"/>
</dbReference>
<dbReference type="InterPro" id="IPR005986">
    <property type="entry name" value="Asp_semialdehyde_DH_beta"/>
</dbReference>
<comment type="caution">
    <text evidence="15">Lacks conserved residue(s) required for the propagation of feature annotation.</text>
</comment>
<evidence type="ECO:0000256" key="7">
    <source>
        <dbReference type="ARBA" id="ARBA00022605"/>
    </source>
</evidence>
<gene>
    <name evidence="15 19" type="primary">asd</name>
    <name evidence="18" type="ORF">HY04_04580</name>
    <name evidence="19" type="ORF">NCTC13489_01925</name>
</gene>
<dbReference type="SUPFAM" id="SSF55347">
    <property type="entry name" value="Glyceraldehyde-3-phosphate dehydrogenase-like, C-terminal domain"/>
    <property type="match status" value="1"/>
</dbReference>
<evidence type="ECO:0000256" key="3">
    <source>
        <dbReference type="ARBA" id="ARBA00005097"/>
    </source>
</evidence>
<evidence type="ECO:0000313" key="20">
    <source>
        <dbReference type="Proteomes" id="UP000028349"/>
    </source>
</evidence>
<dbReference type="GO" id="GO:0009088">
    <property type="term" value="P:threonine biosynthetic process"/>
    <property type="evidence" value="ECO:0007669"/>
    <property type="project" value="UniProtKB-UniRule"/>
</dbReference>
<dbReference type="UniPathway" id="UPA00034">
    <property type="reaction ID" value="UER00016"/>
</dbReference>
<keyword evidence="7 15" id="KW-0028">Amino-acid biosynthesis</keyword>
<dbReference type="EC" id="1.2.1.11" evidence="6 15"/>
<keyword evidence="10 15" id="KW-0220">Diaminopimelate biosynthesis</keyword>
<dbReference type="GO" id="GO:0004073">
    <property type="term" value="F:aspartate-semialdehyde dehydrogenase activity"/>
    <property type="evidence" value="ECO:0007669"/>
    <property type="project" value="UniProtKB-UniRule"/>
</dbReference>
<feature type="active site" description="Proton acceptor" evidence="15 16">
    <location>
        <position position="235"/>
    </location>
</feature>
<dbReference type="Gene3D" id="3.40.50.720">
    <property type="entry name" value="NAD(P)-binding Rossmann-like Domain"/>
    <property type="match status" value="1"/>
</dbReference>
<dbReference type="NCBIfam" id="TIGR01296">
    <property type="entry name" value="asd_B"/>
    <property type="match status" value="1"/>
</dbReference>
<dbReference type="AlphaFoldDB" id="A0A3S4V337"/>
<comment type="function">
    <text evidence="15">Catalyzes the NADPH-dependent formation of L-aspartate-semialdehyde (L-ASA) by the reductive dephosphorylation of L-aspartyl-4-phosphate.</text>
</comment>
<dbReference type="Proteomes" id="UP000028349">
    <property type="component" value="Unassembled WGS sequence"/>
</dbReference>
<keyword evidence="20" id="KW-1185">Reference proteome</keyword>
<name>A0A3S4V337_9FLAO</name>
<dbReference type="InterPro" id="IPR000534">
    <property type="entry name" value="Semialdehyde_DH_NAD-bd"/>
</dbReference>
<evidence type="ECO:0000256" key="13">
    <source>
        <dbReference type="ARBA" id="ARBA00023167"/>
    </source>
</evidence>
<evidence type="ECO:0000256" key="11">
    <source>
        <dbReference type="ARBA" id="ARBA00023002"/>
    </source>
</evidence>
<evidence type="ECO:0000256" key="9">
    <source>
        <dbReference type="ARBA" id="ARBA00022857"/>
    </source>
</evidence>
<dbReference type="CDD" id="cd02316">
    <property type="entry name" value="VcASADH2_like_N"/>
    <property type="match status" value="1"/>
</dbReference>
<feature type="binding site" evidence="15">
    <location>
        <begin position="37"/>
        <end position="38"/>
    </location>
    <ligand>
        <name>NADP(+)</name>
        <dbReference type="ChEBI" id="CHEBI:58349"/>
    </ligand>
</feature>
<dbReference type="PANTHER" id="PTHR46278">
    <property type="entry name" value="DEHYDROGENASE, PUTATIVE-RELATED"/>
    <property type="match status" value="1"/>
</dbReference>
<feature type="domain" description="Semialdehyde dehydrogenase NAD-binding" evidence="17">
    <location>
        <begin position="2"/>
        <end position="117"/>
    </location>
</feature>
<dbReference type="GO" id="GO:0046983">
    <property type="term" value="F:protein dimerization activity"/>
    <property type="evidence" value="ECO:0007669"/>
    <property type="project" value="InterPro"/>
</dbReference>
<dbReference type="PIRSF" id="PIRSF000148">
    <property type="entry name" value="ASA_dh"/>
    <property type="match status" value="1"/>
</dbReference>
<evidence type="ECO:0000256" key="4">
    <source>
        <dbReference type="ARBA" id="ARBA00010584"/>
    </source>
</evidence>
<dbReference type="EMBL" id="LR134441">
    <property type="protein sequence ID" value="VEI00056.1"/>
    <property type="molecule type" value="Genomic_DNA"/>
</dbReference>
<accession>A0A3S4V337</accession>
<dbReference type="RefSeq" id="WP_034717686.1">
    <property type="nucleotide sequence ID" value="NZ_FOIX01000001.1"/>
</dbReference>
<keyword evidence="8 15" id="KW-0791">Threonine biosynthesis</keyword>
<feature type="binding site" evidence="15">
    <location>
        <position position="228"/>
    </location>
    <ligand>
        <name>substrate</name>
    </ligand>
</feature>
<keyword evidence="13 15" id="KW-0486">Methionine biosynthesis</keyword>
<keyword evidence="9 15" id="KW-0521">NADP</keyword>
<dbReference type="UniPathway" id="UPA00050">
    <property type="reaction ID" value="UER00463"/>
</dbReference>
<dbReference type="GO" id="GO:0009089">
    <property type="term" value="P:lysine biosynthetic process via diaminopimelate"/>
    <property type="evidence" value="ECO:0007669"/>
    <property type="project" value="UniProtKB-UniRule"/>
</dbReference>
<protein>
    <recommendedName>
        <fullName evidence="6 15">Aspartate-semialdehyde dehydrogenase</fullName>
        <shortName evidence="15">ASA dehydrogenase</shortName>
        <shortName evidence="15">ASADH</shortName>
        <ecNumber evidence="6 15">1.2.1.11</ecNumber>
    </recommendedName>
    <alternativeName>
        <fullName evidence="15">Aspartate-beta-semialdehyde dehydrogenase</fullName>
    </alternativeName>
</protein>
<dbReference type="Pfam" id="PF02774">
    <property type="entry name" value="Semialdhyde_dhC"/>
    <property type="match status" value="1"/>
</dbReference>
<dbReference type="UniPathway" id="UPA00051">
    <property type="reaction ID" value="UER00464"/>
</dbReference>
<dbReference type="PANTHER" id="PTHR46278:SF2">
    <property type="entry name" value="ASPARTATE-SEMIALDEHYDE DEHYDROGENASE"/>
    <property type="match status" value="1"/>
</dbReference>
<dbReference type="Gene3D" id="3.30.360.10">
    <property type="entry name" value="Dihydrodipicolinate Reductase, domain 2"/>
    <property type="match status" value="1"/>
</dbReference>
<dbReference type="SUPFAM" id="SSF51735">
    <property type="entry name" value="NAD(P)-binding Rossmann-fold domains"/>
    <property type="match status" value="1"/>
</dbReference>
<dbReference type="InterPro" id="IPR012080">
    <property type="entry name" value="Asp_semialdehyde_DH"/>
</dbReference>
<keyword evidence="11 15" id="KW-0560">Oxidoreductase</keyword>
<feature type="binding site" evidence="15">
    <location>
        <position position="308"/>
    </location>
    <ligand>
        <name>NADP(+)</name>
        <dbReference type="ChEBI" id="CHEBI:58349"/>
    </ligand>
</feature>
<evidence type="ECO:0000256" key="14">
    <source>
        <dbReference type="ARBA" id="ARBA00047891"/>
    </source>
</evidence>
<dbReference type="HAMAP" id="MF_02121">
    <property type="entry name" value="ASADH"/>
    <property type="match status" value="1"/>
</dbReference>
<dbReference type="CDD" id="cd18131">
    <property type="entry name" value="ASADH_C_bac_euk_like"/>
    <property type="match status" value="1"/>
</dbReference>
<reference evidence="18 20" key="1">
    <citation type="submission" date="2014-07" db="EMBL/GenBank/DDBJ databases">
        <authorList>
            <person name="Pisani N.G."/>
            <person name="Newman J.D."/>
        </authorList>
    </citation>
    <scope>NUCLEOTIDE SEQUENCE [LARGE SCALE GENOMIC DNA]</scope>
    <source>
        <strain evidence="18 20">LMG 24720</strain>
    </source>
</reference>
<dbReference type="KEGG" id="cant:NCTC13489_01925"/>
<comment type="subunit">
    <text evidence="5 15">Homodimer.</text>
</comment>
<evidence type="ECO:0000256" key="5">
    <source>
        <dbReference type="ARBA" id="ARBA00011738"/>
    </source>
</evidence>
<evidence type="ECO:0000256" key="10">
    <source>
        <dbReference type="ARBA" id="ARBA00022915"/>
    </source>
</evidence>
<feature type="binding site" evidence="15">
    <location>
        <position position="97"/>
    </location>
    <ligand>
        <name>phosphate</name>
        <dbReference type="ChEBI" id="CHEBI:43474"/>
    </ligand>
</feature>
<dbReference type="GO" id="GO:0019877">
    <property type="term" value="P:diaminopimelate biosynthetic process"/>
    <property type="evidence" value="ECO:0007669"/>
    <property type="project" value="UniProtKB-UniRule"/>
</dbReference>
<dbReference type="GO" id="GO:0071266">
    <property type="term" value="P:'de novo' L-methionine biosynthetic process"/>
    <property type="evidence" value="ECO:0007669"/>
    <property type="project" value="UniProtKB-UniRule"/>
</dbReference>
<evidence type="ECO:0000256" key="2">
    <source>
        <dbReference type="ARBA" id="ARBA00005076"/>
    </source>
</evidence>
<feature type="active site" description="Acyl-thioester intermediate" evidence="15 16">
    <location>
        <position position="126"/>
    </location>
</feature>
<dbReference type="GO" id="GO:0009097">
    <property type="term" value="P:isoleucine biosynthetic process"/>
    <property type="evidence" value="ECO:0007669"/>
    <property type="project" value="UniProtKB-UniRule"/>
</dbReference>
<proteinExistence type="inferred from homology"/>
<evidence type="ECO:0000256" key="8">
    <source>
        <dbReference type="ARBA" id="ARBA00022697"/>
    </source>
</evidence>
<evidence type="ECO:0000256" key="15">
    <source>
        <dbReference type="HAMAP-Rule" id="MF_02121"/>
    </source>
</evidence>
<evidence type="ECO:0000313" key="18">
    <source>
        <dbReference type="EMBL" id="KEY17820.1"/>
    </source>
</evidence>
<dbReference type="InterPro" id="IPR036291">
    <property type="entry name" value="NAD(P)-bd_dom_sf"/>
</dbReference>
<comment type="pathway">
    <text evidence="2 15">Amino-acid biosynthesis; L-lysine biosynthesis via DAP pathway; (S)-tetrahydrodipicolinate from L-aspartate: step 2/4.</text>
</comment>
<evidence type="ECO:0000259" key="17">
    <source>
        <dbReference type="SMART" id="SM00859"/>
    </source>
</evidence>
<comment type="pathway">
    <text evidence="1 15">Amino-acid biosynthesis; L-methionine biosynthesis via de novo pathway; L-homoserine from L-aspartate: step 2/3.</text>
</comment>
<dbReference type="GO" id="GO:0050661">
    <property type="term" value="F:NADP binding"/>
    <property type="evidence" value="ECO:0007669"/>
    <property type="project" value="UniProtKB-UniRule"/>
</dbReference>
<evidence type="ECO:0000256" key="1">
    <source>
        <dbReference type="ARBA" id="ARBA00005021"/>
    </source>
</evidence>
<comment type="similarity">
    <text evidence="4 15">Belongs to the aspartate-semialdehyde dehydrogenase family.</text>
</comment>
<evidence type="ECO:0000256" key="6">
    <source>
        <dbReference type="ARBA" id="ARBA00013120"/>
    </source>
</evidence>
<dbReference type="Pfam" id="PF01118">
    <property type="entry name" value="Semialdhyde_dh"/>
    <property type="match status" value="1"/>
</dbReference>
<evidence type="ECO:0000313" key="19">
    <source>
        <dbReference type="EMBL" id="VEI00056.1"/>
    </source>
</evidence>
<dbReference type="EMBL" id="JPEP01000002">
    <property type="protein sequence ID" value="KEY17820.1"/>
    <property type="molecule type" value="Genomic_DNA"/>
</dbReference>
<comment type="pathway">
    <text evidence="3 15">Amino-acid biosynthesis; L-threonine biosynthesis; L-threonine from L-aspartate: step 2/5.</text>
</comment>
<dbReference type="OrthoDB" id="9805684at2"/>
<evidence type="ECO:0000313" key="21">
    <source>
        <dbReference type="Proteomes" id="UP000270036"/>
    </source>
</evidence>
<dbReference type="SMART" id="SM00859">
    <property type="entry name" value="Semialdhyde_dh"/>
    <property type="match status" value="1"/>
</dbReference>
<dbReference type="Proteomes" id="UP000270036">
    <property type="component" value="Chromosome"/>
</dbReference>
<feature type="binding site" evidence="15">
    <location>
        <position position="153"/>
    </location>
    <ligand>
        <name>substrate</name>
    </ligand>
</feature>
<evidence type="ECO:0000256" key="12">
    <source>
        <dbReference type="ARBA" id="ARBA00023154"/>
    </source>
</evidence>
<sequence>MKIAVIGATGMVGQIILKVLEERNFPVTDLIPVASEKSIGKKIIFKGDEFEIVSMQTALDRKPDLAMFSAGGTTSLEFAPKFAAVGTTVIDNSSAWRMEADKKLIVPEINAQVLTKEDKIIANPNCSTIQLVMVLHPLNIKYDVKRVIVSTYQSVTGTGKNAVDQLNDEVLGNKDGVKVYPYEIFKNALPQCDVFAEDDYTKEEIKLMTEPKKILGDDTFNITATAVRVPVQGGHSESVNIEFENEFDLDEVKDLLSKAPGVVVLDDVKNNIYPMPLYSEGKDEVFVGRIRRDISQPKTLNLWIVADNLRKGAATNAVQIAEYLYQNKLI</sequence>
<organism evidence="19 21">
    <name type="scientific">Kaistella antarctica</name>
    <dbReference type="NCBI Taxonomy" id="266748"/>
    <lineage>
        <taxon>Bacteria</taxon>
        <taxon>Pseudomonadati</taxon>
        <taxon>Bacteroidota</taxon>
        <taxon>Flavobacteriia</taxon>
        <taxon>Flavobacteriales</taxon>
        <taxon>Weeksellaceae</taxon>
        <taxon>Chryseobacterium group</taxon>
        <taxon>Kaistella</taxon>
    </lineage>
</organism>
<reference evidence="19 21" key="2">
    <citation type="submission" date="2018-12" db="EMBL/GenBank/DDBJ databases">
        <authorList>
            <consortium name="Pathogen Informatics"/>
        </authorList>
    </citation>
    <scope>NUCLEOTIDE SEQUENCE [LARGE SCALE GENOMIC DNA]</scope>
    <source>
        <strain evidence="19 21">NCTC13489</strain>
    </source>
</reference>